<sequence length="414" mass="45849">MADSQAKPSVLVFGGLNTCSRALAALLIPLDGEPLVSHLRIVDKYSVDPATTYIGPEFPHILKNKVVEYKQANLKVATTIAEVYEPPAGQAAFDYVFDFTGEIRDDRTDVIQYDSTYCVARLLGLEAAKRKVKAYVRIQQPFYETSSKSGDEKQDSKPVGSAGIWWHETLRGLGAIEDLNLVILRTGFIYGPYTNYGIIATGINVAAVYGYLKKPMKSIWSPGKNPNNTVHIDDVAGAAWTAATWVAATGRKAADEAAGEEIIFHNDKNKIKEFTNIVPPSQRVVAPLFNIVDDSNNTLLSVGQVVTSFFGTTFEFFNLVESTVIKVLDEVEDINEQHVGGWTRMLAESKPPITHTPLNAYMDKSALSKHTVGLNNAKIKKVLDYKLKRPEFNHDSIKEIVDKWKAEGIWPKLD</sequence>
<dbReference type="InterPro" id="IPR050177">
    <property type="entry name" value="Lipid_A_modif_metabolic_enz"/>
</dbReference>
<gene>
    <name evidence="1" type="ORF">FA15DRAFT_668917</name>
</gene>
<dbReference type="AlphaFoldDB" id="A0A5C3KWJ6"/>
<dbReference type="Gene3D" id="3.40.50.720">
    <property type="entry name" value="NAD(P)-binding Rossmann-like Domain"/>
    <property type="match status" value="1"/>
</dbReference>
<evidence type="ECO:0008006" key="3">
    <source>
        <dbReference type="Google" id="ProtNLM"/>
    </source>
</evidence>
<protein>
    <recommendedName>
        <fullName evidence="3">NAD(P)-binding protein</fullName>
    </recommendedName>
</protein>
<organism evidence="1 2">
    <name type="scientific">Coprinopsis marcescibilis</name>
    <name type="common">Agaric fungus</name>
    <name type="synonym">Psathyrella marcescibilis</name>
    <dbReference type="NCBI Taxonomy" id="230819"/>
    <lineage>
        <taxon>Eukaryota</taxon>
        <taxon>Fungi</taxon>
        <taxon>Dikarya</taxon>
        <taxon>Basidiomycota</taxon>
        <taxon>Agaricomycotina</taxon>
        <taxon>Agaricomycetes</taxon>
        <taxon>Agaricomycetidae</taxon>
        <taxon>Agaricales</taxon>
        <taxon>Agaricineae</taxon>
        <taxon>Psathyrellaceae</taxon>
        <taxon>Coprinopsis</taxon>
    </lineage>
</organism>
<dbReference type="SUPFAM" id="SSF51735">
    <property type="entry name" value="NAD(P)-binding Rossmann-fold domains"/>
    <property type="match status" value="1"/>
</dbReference>
<dbReference type="STRING" id="230819.A0A5C3KWJ6"/>
<dbReference type="PANTHER" id="PTHR43245">
    <property type="entry name" value="BIFUNCTIONAL POLYMYXIN RESISTANCE PROTEIN ARNA"/>
    <property type="match status" value="1"/>
</dbReference>
<dbReference type="EMBL" id="ML210191">
    <property type="protein sequence ID" value="TFK25041.1"/>
    <property type="molecule type" value="Genomic_DNA"/>
</dbReference>
<evidence type="ECO:0000313" key="1">
    <source>
        <dbReference type="EMBL" id="TFK25041.1"/>
    </source>
</evidence>
<accession>A0A5C3KWJ6</accession>
<dbReference type="PANTHER" id="PTHR43245:SF11">
    <property type="entry name" value="LD23561P"/>
    <property type="match status" value="1"/>
</dbReference>
<dbReference type="Proteomes" id="UP000307440">
    <property type="component" value="Unassembled WGS sequence"/>
</dbReference>
<dbReference type="OrthoDB" id="16464at2759"/>
<keyword evidence="2" id="KW-1185">Reference proteome</keyword>
<evidence type="ECO:0000313" key="2">
    <source>
        <dbReference type="Proteomes" id="UP000307440"/>
    </source>
</evidence>
<dbReference type="InterPro" id="IPR036291">
    <property type="entry name" value="NAD(P)-bd_dom_sf"/>
</dbReference>
<proteinExistence type="predicted"/>
<reference evidence="1 2" key="1">
    <citation type="journal article" date="2019" name="Nat. Ecol. Evol.">
        <title>Megaphylogeny resolves global patterns of mushroom evolution.</title>
        <authorList>
            <person name="Varga T."/>
            <person name="Krizsan K."/>
            <person name="Foldi C."/>
            <person name="Dima B."/>
            <person name="Sanchez-Garcia M."/>
            <person name="Sanchez-Ramirez S."/>
            <person name="Szollosi G.J."/>
            <person name="Szarkandi J.G."/>
            <person name="Papp V."/>
            <person name="Albert L."/>
            <person name="Andreopoulos W."/>
            <person name="Angelini C."/>
            <person name="Antonin V."/>
            <person name="Barry K.W."/>
            <person name="Bougher N.L."/>
            <person name="Buchanan P."/>
            <person name="Buyck B."/>
            <person name="Bense V."/>
            <person name="Catcheside P."/>
            <person name="Chovatia M."/>
            <person name="Cooper J."/>
            <person name="Damon W."/>
            <person name="Desjardin D."/>
            <person name="Finy P."/>
            <person name="Geml J."/>
            <person name="Haridas S."/>
            <person name="Hughes K."/>
            <person name="Justo A."/>
            <person name="Karasinski D."/>
            <person name="Kautmanova I."/>
            <person name="Kiss B."/>
            <person name="Kocsube S."/>
            <person name="Kotiranta H."/>
            <person name="LaButti K.M."/>
            <person name="Lechner B.E."/>
            <person name="Liimatainen K."/>
            <person name="Lipzen A."/>
            <person name="Lukacs Z."/>
            <person name="Mihaltcheva S."/>
            <person name="Morgado L.N."/>
            <person name="Niskanen T."/>
            <person name="Noordeloos M.E."/>
            <person name="Ohm R.A."/>
            <person name="Ortiz-Santana B."/>
            <person name="Ovrebo C."/>
            <person name="Racz N."/>
            <person name="Riley R."/>
            <person name="Savchenko A."/>
            <person name="Shiryaev A."/>
            <person name="Soop K."/>
            <person name="Spirin V."/>
            <person name="Szebenyi C."/>
            <person name="Tomsovsky M."/>
            <person name="Tulloss R.E."/>
            <person name="Uehling J."/>
            <person name="Grigoriev I.V."/>
            <person name="Vagvolgyi C."/>
            <person name="Papp T."/>
            <person name="Martin F.M."/>
            <person name="Miettinen O."/>
            <person name="Hibbett D.S."/>
            <person name="Nagy L.G."/>
        </authorList>
    </citation>
    <scope>NUCLEOTIDE SEQUENCE [LARGE SCALE GENOMIC DNA]</scope>
    <source>
        <strain evidence="1 2">CBS 121175</strain>
    </source>
</reference>
<name>A0A5C3KWJ6_COPMA</name>